<dbReference type="Proteomes" id="UP000291591">
    <property type="component" value="Unassembled WGS sequence"/>
</dbReference>
<proteinExistence type="predicted"/>
<organism evidence="1 2">
    <name type="scientific">Pseudonocardia sediminis</name>
    <dbReference type="NCBI Taxonomy" id="1397368"/>
    <lineage>
        <taxon>Bacteria</taxon>
        <taxon>Bacillati</taxon>
        <taxon>Actinomycetota</taxon>
        <taxon>Actinomycetes</taxon>
        <taxon>Pseudonocardiales</taxon>
        <taxon>Pseudonocardiaceae</taxon>
        <taxon>Pseudonocardia</taxon>
    </lineage>
</organism>
<gene>
    <name evidence="1" type="ORF">EV383_3874</name>
</gene>
<evidence type="ECO:0000313" key="2">
    <source>
        <dbReference type="Proteomes" id="UP000291591"/>
    </source>
</evidence>
<protein>
    <submittedName>
        <fullName evidence="1">Polyketide cyclase/dehydrase/lipid transport protein</fullName>
    </submittedName>
</protein>
<accession>A0A4Q7V309</accession>
<comment type="caution">
    <text evidence="1">The sequence shown here is derived from an EMBL/GenBank/DDBJ whole genome shotgun (WGS) entry which is preliminary data.</text>
</comment>
<dbReference type="Pfam" id="PF10604">
    <property type="entry name" value="Polyketide_cyc2"/>
    <property type="match status" value="1"/>
</dbReference>
<dbReference type="RefSeq" id="WP_207223580.1">
    <property type="nucleotide sequence ID" value="NZ_SHKL01000001.1"/>
</dbReference>
<keyword evidence="2" id="KW-1185">Reference proteome</keyword>
<dbReference type="InterPro" id="IPR019587">
    <property type="entry name" value="Polyketide_cyclase/dehydratase"/>
</dbReference>
<dbReference type="SUPFAM" id="SSF55961">
    <property type="entry name" value="Bet v1-like"/>
    <property type="match status" value="1"/>
</dbReference>
<sequence>MSDQIKVTRTVDAGPEQLFALLADPARHTEIDGAGMLRGVEGGGGSVTGVGDQFFMNMDQEGLGEYRMRNTVTVYEENRAIGWAPELYPLDALKDKIGDIEPKGHTYTWELEPSGSGTRVTQTYDWSKVTDEGFRGLFPRVSEEQLVETIERAGRAAT</sequence>
<reference evidence="1 2" key="1">
    <citation type="submission" date="2019-02" db="EMBL/GenBank/DDBJ databases">
        <title>Sequencing the genomes of 1000 actinobacteria strains.</title>
        <authorList>
            <person name="Klenk H.-P."/>
        </authorList>
    </citation>
    <scope>NUCLEOTIDE SEQUENCE [LARGE SCALE GENOMIC DNA]</scope>
    <source>
        <strain evidence="1 2">DSM 45779</strain>
    </source>
</reference>
<name>A0A4Q7V309_PSEST</name>
<dbReference type="InterPro" id="IPR023393">
    <property type="entry name" value="START-like_dom_sf"/>
</dbReference>
<dbReference type="Gene3D" id="3.30.530.20">
    <property type="match status" value="1"/>
</dbReference>
<dbReference type="AlphaFoldDB" id="A0A4Q7V309"/>
<dbReference type="EMBL" id="SHKL01000001">
    <property type="protein sequence ID" value="RZT86969.1"/>
    <property type="molecule type" value="Genomic_DNA"/>
</dbReference>
<evidence type="ECO:0000313" key="1">
    <source>
        <dbReference type="EMBL" id="RZT86969.1"/>
    </source>
</evidence>